<dbReference type="SUPFAM" id="SSF48537">
    <property type="entry name" value="Phospholipase C/P1 nuclease"/>
    <property type="match status" value="1"/>
</dbReference>
<evidence type="ECO:0000256" key="2">
    <source>
        <dbReference type="ARBA" id="ARBA00022723"/>
    </source>
</evidence>
<dbReference type="InterPro" id="IPR003154">
    <property type="entry name" value="S1/P1nuclease"/>
</dbReference>
<keyword evidence="5" id="KW-1015">Disulfide bond</keyword>
<keyword evidence="2" id="KW-0479">Metal-binding</keyword>
<dbReference type="CDD" id="cd11010">
    <property type="entry name" value="S1-P1_nuclease"/>
    <property type="match status" value="1"/>
</dbReference>
<dbReference type="Pfam" id="PF02265">
    <property type="entry name" value="S1-P1_nuclease"/>
    <property type="match status" value="1"/>
</dbReference>
<evidence type="ECO:0000256" key="3">
    <source>
        <dbReference type="ARBA" id="ARBA00022759"/>
    </source>
</evidence>
<accession>A0ABW4WX54</accession>
<comment type="caution">
    <text evidence="7">The sequence shown here is derived from an EMBL/GenBank/DDBJ whole genome shotgun (WGS) entry which is preliminary data.</text>
</comment>
<dbReference type="PANTHER" id="PTHR33146:SF26">
    <property type="entry name" value="ENDONUCLEASE 4"/>
    <property type="match status" value="1"/>
</dbReference>
<dbReference type="InterPro" id="IPR008947">
    <property type="entry name" value="PLipase_C/P1_nuclease_dom_sf"/>
</dbReference>
<evidence type="ECO:0000313" key="7">
    <source>
        <dbReference type="EMBL" id="MFD2067268.1"/>
    </source>
</evidence>
<dbReference type="EMBL" id="JBHUHV010000029">
    <property type="protein sequence ID" value="MFD2067268.1"/>
    <property type="molecule type" value="Genomic_DNA"/>
</dbReference>
<protein>
    <submittedName>
        <fullName evidence="7">S1/P1 nuclease</fullName>
    </submittedName>
</protein>
<evidence type="ECO:0000256" key="1">
    <source>
        <dbReference type="ARBA" id="ARBA00022722"/>
    </source>
</evidence>
<sequence length="261" mass="29847">MKRRHNYILLALISLLPFNTFAWGVDGHRAIGRMAEQHLSWKAKKAVKKLLGNESLAMVSTWADEIRPEAQYLYTAPWHYVNAPSGLTYEQFSASITSAESANAYTALVQLIEDMKNPAKSKEEKAFALKFIVHIIGDIHQPMHAGHSEDQGGNKTKVTLRGKETNLHSVWDSGVIEATRMTYSEMAEEYNYACKNQVRVWQRDDMMLWLFESYQISDKLYKEVAENPELGYAYTRSHRDIVKERMQLAGIRLAGILNDAF</sequence>
<dbReference type="Proteomes" id="UP001597369">
    <property type="component" value="Unassembled WGS sequence"/>
</dbReference>
<dbReference type="PANTHER" id="PTHR33146">
    <property type="entry name" value="ENDONUCLEASE 4"/>
    <property type="match status" value="1"/>
</dbReference>
<gene>
    <name evidence="7" type="ORF">ACFSKU_10270</name>
</gene>
<keyword evidence="1" id="KW-0540">Nuclease</keyword>
<organism evidence="7 8">
    <name type="scientific">Pontibacter silvestris</name>
    <dbReference type="NCBI Taxonomy" id="2305183"/>
    <lineage>
        <taxon>Bacteria</taxon>
        <taxon>Pseudomonadati</taxon>
        <taxon>Bacteroidota</taxon>
        <taxon>Cytophagia</taxon>
        <taxon>Cytophagales</taxon>
        <taxon>Hymenobacteraceae</taxon>
        <taxon>Pontibacter</taxon>
    </lineage>
</organism>
<keyword evidence="6" id="KW-0325">Glycoprotein</keyword>
<keyword evidence="8" id="KW-1185">Reference proteome</keyword>
<evidence type="ECO:0000256" key="4">
    <source>
        <dbReference type="ARBA" id="ARBA00022801"/>
    </source>
</evidence>
<evidence type="ECO:0000313" key="8">
    <source>
        <dbReference type="Proteomes" id="UP001597369"/>
    </source>
</evidence>
<dbReference type="Gene3D" id="1.10.575.10">
    <property type="entry name" value="P1 Nuclease"/>
    <property type="match status" value="1"/>
</dbReference>
<reference evidence="8" key="1">
    <citation type="journal article" date="2019" name="Int. J. Syst. Evol. Microbiol.">
        <title>The Global Catalogue of Microorganisms (GCM) 10K type strain sequencing project: providing services to taxonomists for standard genome sequencing and annotation.</title>
        <authorList>
            <consortium name="The Broad Institute Genomics Platform"/>
            <consortium name="The Broad Institute Genome Sequencing Center for Infectious Disease"/>
            <person name="Wu L."/>
            <person name="Ma J."/>
        </authorList>
    </citation>
    <scope>NUCLEOTIDE SEQUENCE [LARGE SCALE GENOMIC DNA]</scope>
    <source>
        <strain evidence="8">JCM 16545</strain>
    </source>
</reference>
<proteinExistence type="predicted"/>
<name>A0ABW4WX54_9BACT</name>
<keyword evidence="3" id="KW-0255">Endonuclease</keyword>
<keyword evidence="4" id="KW-0378">Hydrolase</keyword>
<evidence type="ECO:0000256" key="5">
    <source>
        <dbReference type="ARBA" id="ARBA00023157"/>
    </source>
</evidence>
<evidence type="ECO:0000256" key="6">
    <source>
        <dbReference type="ARBA" id="ARBA00023180"/>
    </source>
</evidence>
<dbReference type="RefSeq" id="WP_229960889.1">
    <property type="nucleotide sequence ID" value="NZ_JAJJWI010000009.1"/>
</dbReference>